<feature type="region of interest" description="Disordered" evidence="2">
    <location>
        <begin position="47"/>
        <end position="85"/>
    </location>
</feature>
<feature type="region of interest" description="Disordered" evidence="2">
    <location>
        <begin position="344"/>
        <end position="363"/>
    </location>
</feature>
<evidence type="ECO:0000313" key="4">
    <source>
        <dbReference type="Proteomes" id="UP001201812"/>
    </source>
</evidence>
<reference evidence="3" key="1">
    <citation type="submission" date="2022-01" db="EMBL/GenBank/DDBJ databases">
        <title>Genome Sequence Resource for Two Populations of Ditylenchus destructor, the Migratory Endoparasitic Phytonematode.</title>
        <authorList>
            <person name="Zhang H."/>
            <person name="Lin R."/>
            <person name="Xie B."/>
        </authorList>
    </citation>
    <scope>NUCLEOTIDE SEQUENCE</scope>
    <source>
        <strain evidence="3">BazhouSP</strain>
    </source>
</reference>
<dbReference type="EMBL" id="JAKKPZ010000009">
    <property type="protein sequence ID" value="KAI1717075.1"/>
    <property type="molecule type" value="Genomic_DNA"/>
</dbReference>
<evidence type="ECO:0000256" key="2">
    <source>
        <dbReference type="SAM" id="MobiDB-lite"/>
    </source>
</evidence>
<sequence length="634" mass="70024">MLFHDLSRGTAEIRDMEVALAPTDSRRPPTIASNVNVESRTFVTGSPLEATDLYEEDNSGTTSDLAERNKRSPSANGTNAEANSTVCEMPAKIPDTIDLVDRSGHSAGSLNLGGMVGPLENLAHGAHKKADENAGAIKAHGFQLNELDEKTRKHSKEIADIWTNLSTRVKEAAAIQEQTDKLKGQLASAQTSLNSLGNAHDQDAAKKTGAATQALHGELQKLEKIIGEEKQKKIELENAVNANKGENETKHKQLEEEIKEKGRIIERLLDAQAMAKGQANKTDSSLSDLWTLVRKLDAENKARIANLERDNALLNARIESVRTEIFNEMGEIFFNTSSRLKQLAGTSTKPAGNQKGDTAEDDVGNLNDVVNVRQVERLLVQVQFPPSDREGAKVEEMKRNRNWLVHMCTSGMRRLFAWFVCVFTWNCKNKKEAVFEAAKTTQQQSHKKTTDAEQDFAVIIAEGILEGNVVNVGGRICIMARKRPNSSLDTYEPLEEESSSDKENFDAPVEFIKTQMQATKGPGVLLAHEGHLYWHQKGDMEGCSFWKCVLSRKHKQGEFRCSTVLQLHKGFDVIGLSAVHVHDGIPHVISQRKAIAELDNLHTAYGKRSSVFGCPGYAIANFCADKYRNALPSH</sequence>
<feature type="coiled-coil region" evidence="1">
    <location>
        <begin position="219"/>
        <end position="271"/>
    </location>
</feature>
<dbReference type="Proteomes" id="UP001201812">
    <property type="component" value="Unassembled WGS sequence"/>
</dbReference>
<proteinExistence type="predicted"/>
<evidence type="ECO:0000313" key="3">
    <source>
        <dbReference type="EMBL" id="KAI1717075.1"/>
    </source>
</evidence>
<keyword evidence="4" id="KW-1185">Reference proteome</keyword>
<dbReference type="AlphaFoldDB" id="A0AAD4R8B0"/>
<feature type="compositionally biased region" description="Polar residues" evidence="2">
    <location>
        <begin position="72"/>
        <end position="85"/>
    </location>
</feature>
<comment type="caution">
    <text evidence="3">The sequence shown here is derived from an EMBL/GenBank/DDBJ whole genome shotgun (WGS) entry which is preliminary data.</text>
</comment>
<name>A0AAD4R8B0_9BILA</name>
<evidence type="ECO:0000256" key="1">
    <source>
        <dbReference type="SAM" id="Coils"/>
    </source>
</evidence>
<gene>
    <name evidence="3" type="ORF">DdX_06803</name>
</gene>
<organism evidence="3 4">
    <name type="scientific">Ditylenchus destructor</name>
    <dbReference type="NCBI Taxonomy" id="166010"/>
    <lineage>
        <taxon>Eukaryota</taxon>
        <taxon>Metazoa</taxon>
        <taxon>Ecdysozoa</taxon>
        <taxon>Nematoda</taxon>
        <taxon>Chromadorea</taxon>
        <taxon>Rhabditida</taxon>
        <taxon>Tylenchina</taxon>
        <taxon>Tylenchomorpha</taxon>
        <taxon>Sphaerularioidea</taxon>
        <taxon>Anguinidae</taxon>
        <taxon>Anguininae</taxon>
        <taxon>Ditylenchus</taxon>
    </lineage>
</organism>
<keyword evidence="1" id="KW-0175">Coiled coil</keyword>
<protein>
    <submittedName>
        <fullName evidence="3">Uncharacterized protein</fullName>
    </submittedName>
</protein>
<accession>A0AAD4R8B0</accession>